<reference evidence="1 2" key="1">
    <citation type="submission" date="2017-03" db="EMBL/GenBank/DDBJ databases">
        <title>Lifting the veil on microbial sulfur biogeochemistry in mining wastewaters.</title>
        <authorList>
            <person name="Kantor R.S."/>
            <person name="Colenbrander Nelson T."/>
            <person name="Marshall S."/>
            <person name="Bennett D."/>
            <person name="Apte S."/>
            <person name="Camacho D."/>
            <person name="Thomas B.C."/>
            <person name="Warren L.A."/>
            <person name="Banfield J.F."/>
        </authorList>
    </citation>
    <scope>NUCLEOTIDE SEQUENCE [LARGE SCALE GENOMIC DNA]</scope>
    <source>
        <strain evidence="1">32-68-21</strain>
    </source>
</reference>
<comment type="caution">
    <text evidence="1">The sequence shown here is derived from an EMBL/GenBank/DDBJ whole genome shotgun (WGS) entry which is preliminary data.</text>
</comment>
<dbReference type="Proteomes" id="UP000216147">
    <property type="component" value="Unassembled WGS sequence"/>
</dbReference>
<dbReference type="GO" id="GO:0006788">
    <property type="term" value="P:heme oxidation"/>
    <property type="evidence" value="ECO:0007669"/>
    <property type="project" value="InterPro"/>
</dbReference>
<dbReference type="Pfam" id="PF01126">
    <property type="entry name" value="Heme_oxygenase"/>
    <property type="match status" value="1"/>
</dbReference>
<dbReference type="InterPro" id="IPR016084">
    <property type="entry name" value="Haem_Oase-like_multi-hlx"/>
</dbReference>
<organism evidence="1 2">
    <name type="scientific">Brevundimonas subvibrioides</name>
    <dbReference type="NCBI Taxonomy" id="74313"/>
    <lineage>
        <taxon>Bacteria</taxon>
        <taxon>Pseudomonadati</taxon>
        <taxon>Pseudomonadota</taxon>
        <taxon>Alphaproteobacteria</taxon>
        <taxon>Caulobacterales</taxon>
        <taxon>Caulobacteraceae</taxon>
        <taxon>Brevundimonas</taxon>
    </lineage>
</organism>
<evidence type="ECO:0000313" key="1">
    <source>
        <dbReference type="EMBL" id="OYX58154.1"/>
    </source>
</evidence>
<gene>
    <name evidence="1" type="ORF">B7Y86_03880</name>
</gene>
<dbReference type="InterPro" id="IPR016053">
    <property type="entry name" value="Haem_Oase-like"/>
</dbReference>
<dbReference type="SUPFAM" id="SSF48613">
    <property type="entry name" value="Heme oxygenase-like"/>
    <property type="match status" value="1"/>
</dbReference>
<evidence type="ECO:0000313" key="2">
    <source>
        <dbReference type="Proteomes" id="UP000216147"/>
    </source>
</evidence>
<dbReference type="Gene3D" id="1.20.910.10">
    <property type="entry name" value="Heme oxygenase-like"/>
    <property type="match status" value="1"/>
</dbReference>
<proteinExistence type="predicted"/>
<accession>A0A258HNG2</accession>
<dbReference type="CDD" id="cd19166">
    <property type="entry name" value="HemeO-bac"/>
    <property type="match status" value="1"/>
</dbReference>
<protein>
    <recommendedName>
        <fullName evidence="3">Heme oxygenase</fullName>
    </recommendedName>
</protein>
<name>A0A258HNG2_9CAUL</name>
<sequence length="283" mass="30659">MRTRSVRRRIERGIRPLQGLELSTCPPWVGRGASAFSALAGTLLQLRRCVVGAVVSPYPGDPRSGGENVLFVGSMATDHLASSDARDPVRVAHRPPDGVRQALRAATHEIHERLHQHPALAAVQAGAIDRVAYGRLLARLYGFHIGFERAARIKPERSVWLERDLAALGMTPERRAALPLCRGFPALALPEARLGALYVVEGSALGGVTLARGLEGLVGVGVLDGRRFFTGHQSETGRAWRAYLARLSATDWTAEQQATILSTATATFALFECWLGGWNDTDD</sequence>
<dbReference type="AlphaFoldDB" id="A0A258HNG2"/>
<dbReference type="GO" id="GO:0004392">
    <property type="term" value="F:heme oxygenase (decyclizing) activity"/>
    <property type="evidence" value="ECO:0007669"/>
    <property type="project" value="InterPro"/>
</dbReference>
<evidence type="ECO:0008006" key="3">
    <source>
        <dbReference type="Google" id="ProtNLM"/>
    </source>
</evidence>
<dbReference type="EMBL" id="NCEQ01000003">
    <property type="protein sequence ID" value="OYX58154.1"/>
    <property type="molecule type" value="Genomic_DNA"/>
</dbReference>